<sequence length="224" mass="25938">MFDINPKDYFREAFKTAGWDRVYKKGEIIHMDEEPGEYIYFIIKGKVAHIIHDNTGKERVILIMDDGDIFGEVTLFEEKQNLVISETMDDSVIKKIPKAEFAELLNRDNGLYLAVIKLLSQKFRWLIMDIIDLSFENVYGRVATYLLMLMDRYGEKDDRGITIGIKLSQNDISRMVGASRVSVTKVMEEFSRLGILEVKNKMITIKSPEQLKSWANLTVEKLID</sequence>
<organism evidence="6 7">
    <name type="scientific">Calorimonas adulescens</name>
    <dbReference type="NCBI Taxonomy" id="2606906"/>
    <lineage>
        <taxon>Bacteria</taxon>
        <taxon>Bacillati</taxon>
        <taxon>Bacillota</taxon>
        <taxon>Clostridia</taxon>
        <taxon>Thermoanaerobacterales</taxon>
        <taxon>Thermoanaerobacteraceae</taxon>
        <taxon>Calorimonas</taxon>
    </lineage>
</organism>
<keyword evidence="1" id="KW-0805">Transcription regulation</keyword>
<evidence type="ECO:0000313" key="7">
    <source>
        <dbReference type="Proteomes" id="UP000322976"/>
    </source>
</evidence>
<dbReference type="Pfam" id="PF13545">
    <property type="entry name" value="HTH_Crp_2"/>
    <property type="match status" value="1"/>
</dbReference>
<dbReference type="Pfam" id="PF00027">
    <property type="entry name" value="cNMP_binding"/>
    <property type="match status" value="1"/>
</dbReference>
<dbReference type="PANTHER" id="PTHR24567:SF74">
    <property type="entry name" value="HTH-TYPE TRANSCRIPTIONAL REGULATOR ARCR"/>
    <property type="match status" value="1"/>
</dbReference>
<proteinExistence type="predicted"/>
<dbReference type="SUPFAM" id="SSF46785">
    <property type="entry name" value="Winged helix' DNA-binding domain"/>
    <property type="match status" value="1"/>
</dbReference>
<dbReference type="GO" id="GO:0005829">
    <property type="term" value="C:cytosol"/>
    <property type="evidence" value="ECO:0007669"/>
    <property type="project" value="TreeGrafter"/>
</dbReference>
<dbReference type="PROSITE" id="PS51063">
    <property type="entry name" value="HTH_CRP_2"/>
    <property type="match status" value="1"/>
</dbReference>
<dbReference type="SMART" id="SM00100">
    <property type="entry name" value="cNMP"/>
    <property type="match status" value="1"/>
</dbReference>
<keyword evidence="7" id="KW-1185">Reference proteome</keyword>
<dbReference type="GO" id="GO:0003700">
    <property type="term" value="F:DNA-binding transcription factor activity"/>
    <property type="evidence" value="ECO:0007669"/>
    <property type="project" value="TreeGrafter"/>
</dbReference>
<dbReference type="InterPro" id="IPR036390">
    <property type="entry name" value="WH_DNA-bd_sf"/>
</dbReference>
<reference evidence="6 7" key="1">
    <citation type="submission" date="2019-08" db="EMBL/GenBank/DDBJ databases">
        <title>Calorimonas adulescens gen. nov., sp. nov., an anaerobic thermophilic bacterium from Sakhalin hot spring.</title>
        <authorList>
            <person name="Khomyakova M.A."/>
            <person name="Merkel A.Y."/>
            <person name="Novikov A."/>
            <person name="Bonch-Osmolovskaya E.A."/>
            <person name="Slobodkin A.I."/>
        </authorList>
    </citation>
    <scope>NUCLEOTIDE SEQUENCE [LARGE SCALE GENOMIC DNA]</scope>
    <source>
        <strain evidence="6 7">A05MB</strain>
    </source>
</reference>
<dbReference type="SMART" id="SM00419">
    <property type="entry name" value="HTH_CRP"/>
    <property type="match status" value="1"/>
</dbReference>
<feature type="domain" description="Cyclic nucleotide-binding" evidence="4">
    <location>
        <begin position="23"/>
        <end position="105"/>
    </location>
</feature>
<evidence type="ECO:0000259" key="5">
    <source>
        <dbReference type="PROSITE" id="PS51063"/>
    </source>
</evidence>
<dbReference type="GO" id="GO:0003677">
    <property type="term" value="F:DNA binding"/>
    <property type="evidence" value="ECO:0007669"/>
    <property type="project" value="UniProtKB-KW"/>
</dbReference>
<dbReference type="PROSITE" id="PS50042">
    <property type="entry name" value="CNMP_BINDING_3"/>
    <property type="match status" value="1"/>
</dbReference>
<dbReference type="CDD" id="cd00038">
    <property type="entry name" value="CAP_ED"/>
    <property type="match status" value="1"/>
</dbReference>
<dbReference type="InterPro" id="IPR000595">
    <property type="entry name" value="cNMP-bd_dom"/>
</dbReference>
<protein>
    <submittedName>
        <fullName evidence="6">Crp/Fnr family transcriptional regulator</fullName>
    </submittedName>
</protein>
<evidence type="ECO:0000259" key="4">
    <source>
        <dbReference type="PROSITE" id="PS50042"/>
    </source>
</evidence>
<dbReference type="RefSeq" id="WP_149544921.1">
    <property type="nucleotide sequence ID" value="NZ_VTPS01000006.1"/>
</dbReference>
<gene>
    <name evidence="6" type="ORF">FWJ32_05215</name>
</gene>
<dbReference type="InterPro" id="IPR018490">
    <property type="entry name" value="cNMP-bd_dom_sf"/>
</dbReference>
<dbReference type="AlphaFoldDB" id="A0A5D8QE11"/>
<accession>A0A5D8QE11</accession>
<dbReference type="InterPro" id="IPR012318">
    <property type="entry name" value="HTH_CRP"/>
</dbReference>
<dbReference type="Gene3D" id="2.60.120.10">
    <property type="entry name" value="Jelly Rolls"/>
    <property type="match status" value="1"/>
</dbReference>
<dbReference type="InterPro" id="IPR050397">
    <property type="entry name" value="Env_Response_Regulators"/>
</dbReference>
<keyword evidence="3" id="KW-0804">Transcription</keyword>
<evidence type="ECO:0000256" key="1">
    <source>
        <dbReference type="ARBA" id="ARBA00023015"/>
    </source>
</evidence>
<dbReference type="Proteomes" id="UP000322976">
    <property type="component" value="Unassembled WGS sequence"/>
</dbReference>
<comment type="caution">
    <text evidence="6">The sequence shown here is derived from an EMBL/GenBank/DDBJ whole genome shotgun (WGS) entry which is preliminary data.</text>
</comment>
<dbReference type="PANTHER" id="PTHR24567">
    <property type="entry name" value="CRP FAMILY TRANSCRIPTIONAL REGULATORY PROTEIN"/>
    <property type="match status" value="1"/>
</dbReference>
<dbReference type="InterPro" id="IPR014710">
    <property type="entry name" value="RmlC-like_jellyroll"/>
</dbReference>
<keyword evidence="2" id="KW-0238">DNA-binding</keyword>
<dbReference type="SUPFAM" id="SSF51206">
    <property type="entry name" value="cAMP-binding domain-like"/>
    <property type="match status" value="1"/>
</dbReference>
<evidence type="ECO:0000256" key="2">
    <source>
        <dbReference type="ARBA" id="ARBA00023125"/>
    </source>
</evidence>
<feature type="domain" description="HTH crp-type" evidence="5">
    <location>
        <begin position="136"/>
        <end position="209"/>
    </location>
</feature>
<evidence type="ECO:0000256" key="3">
    <source>
        <dbReference type="ARBA" id="ARBA00023163"/>
    </source>
</evidence>
<name>A0A5D8QE11_9THEO</name>
<evidence type="ECO:0000313" key="6">
    <source>
        <dbReference type="EMBL" id="TZE82409.1"/>
    </source>
</evidence>
<dbReference type="EMBL" id="VTPS01000006">
    <property type="protein sequence ID" value="TZE82409.1"/>
    <property type="molecule type" value="Genomic_DNA"/>
</dbReference>